<evidence type="ECO:0000256" key="3">
    <source>
        <dbReference type="ARBA" id="ARBA00005300"/>
    </source>
</evidence>
<dbReference type="Proteomes" id="UP000198660">
    <property type="component" value="Unassembled WGS sequence"/>
</dbReference>
<dbReference type="Gene3D" id="3.30.420.10">
    <property type="entry name" value="Ribonuclease H-like superfamily/Ribonuclease H"/>
    <property type="match status" value="1"/>
</dbReference>
<dbReference type="NCBIfam" id="NF001236">
    <property type="entry name" value="PRK00203.1"/>
    <property type="match status" value="1"/>
</dbReference>
<dbReference type="GO" id="GO:0003676">
    <property type="term" value="F:nucleic acid binding"/>
    <property type="evidence" value="ECO:0007669"/>
    <property type="project" value="InterPro"/>
</dbReference>
<proteinExistence type="inferred from homology"/>
<dbReference type="OrthoDB" id="7845843at2"/>
<evidence type="ECO:0000313" key="14">
    <source>
        <dbReference type="Proteomes" id="UP000198660"/>
    </source>
</evidence>
<evidence type="ECO:0000313" key="13">
    <source>
        <dbReference type="EMBL" id="SFS82852.1"/>
    </source>
</evidence>
<evidence type="ECO:0000256" key="8">
    <source>
        <dbReference type="ARBA" id="ARBA00022759"/>
    </source>
</evidence>
<dbReference type="InterPro" id="IPR022892">
    <property type="entry name" value="RNaseHI"/>
</dbReference>
<name>A0A1I6T107_9BACL</name>
<dbReference type="PANTHER" id="PTHR10642">
    <property type="entry name" value="RIBONUCLEASE H1"/>
    <property type="match status" value="1"/>
</dbReference>
<keyword evidence="6 11" id="KW-0540">Nuclease</keyword>
<dbReference type="PANTHER" id="PTHR10642:SF26">
    <property type="entry name" value="RIBONUCLEASE H1"/>
    <property type="match status" value="1"/>
</dbReference>
<feature type="binding site" evidence="11">
    <location>
        <position position="68"/>
    </location>
    <ligand>
        <name>Mg(2+)</name>
        <dbReference type="ChEBI" id="CHEBI:18420"/>
        <label>1</label>
    </ligand>
</feature>
<comment type="similarity">
    <text evidence="3 11">Belongs to the RNase H family.</text>
</comment>
<feature type="binding site" evidence="11">
    <location>
        <position position="90"/>
    </location>
    <ligand>
        <name>Mg(2+)</name>
        <dbReference type="ChEBI" id="CHEBI:18420"/>
        <label>1</label>
    </ligand>
</feature>
<sequence>MKNRLIDRCEVTYPFLRGREFVKEVTIYTDGACSGNPGPGGWAAVLMYGEKKKELTGGEQQTTNNRMELQAALSSLQALNTPCKVKLHTDSAYLQNCFKQRWYVNWERNGWKNSRKEPVENKDLWQDLLQQTRRHDVEFIKVKGHADDYWNNRCDELARGAVPR</sequence>
<reference evidence="14" key="1">
    <citation type="submission" date="2016-10" db="EMBL/GenBank/DDBJ databases">
        <authorList>
            <person name="Varghese N."/>
            <person name="Submissions S."/>
        </authorList>
    </citation>
    <scope>NUCLEOTIDE SEQUENCE [LARGE SCALE GENOMIC DNA]</scope>
    <source>
        <strain evidence="14">DSM 45789</strain>
    </source>
</reference>
<keyword evidence="11" id="KW-0963">Cytoplasm</keyword>
<feature type="domain" description="RNase H type-1" evidence="12">
    <location>
        <begin position="21"/>
        <end position="163"/>
    </location>
</feature>
<dbReference type="EC" id="3.1.26.4" evidence="5 11"/>
<dbReference type="Pfam" id="PF00075">
    <property type="entry name" value="RNase_H"/>
    <property type="match status" value="1"/>
</dbReference>
<evidence type="ECO:0000256" key="9">
    <source>
        <dbReference type="ARBA" id="ARBA00022801"/>
    </source>
</evidence>
<comment type="catalytic activity">
    <reaction evidence="1 11">
        <text>Endonucleolytic cleavage to 5'-phosphomonoester.</text>
        <dbReference type="EC" id="3.1.26.4"/>
    </reaction>
</comment>
<evidence type="ECO:0000256" key="5">
    <source>
        <dbReference type="ARBA" id="ARBA00012180"/>
    </source>
</evidence>
<evidence type="ECO:0000256" key="2">
    <source>
        <dbReference type="ARBA" id="ARBA00004065"/>
    </source>
</evidence>
<dbReference type="InterPro" id="IPR012337">
    <property type="entry name" value="RNaseH-like_sf"/>
</dbReference>
<dbReference type="InterPro" id="IPR002156">
    <property type="entry name" value="RNaseH_domain"/>
</dbReference>
<keyword evidence="9 11" id="KW-0378">Hydrolase</keyword>
<comment type="function">
    <text evidence="2 11">Endonuclease that specifically degrades the RNA of RNA-DNA hybrids.</text>
</comment>
<dbReference type="EMBL" id="FPAA01000008">
    <property type="protein sequence ID" value="SFS82852.1"/>
    <property type="molecule type" value="Genomic_DNA"/>
</dbReference>
<evidence type="ECO:0000256" key="10">
    <source>
        <dbReference type="ARBA" id="ARBA00022842"/>
    </source>
</evidence>
<evidence type="ECO:0000259" key="12">
    <source>
        <dbReference type="PROSITE" id="PS50879"/>
    </source>
</evidence>
<keyword evidence="7 11" id="KW-0479">Metal-binding</keyword>
<protein>
    <recommendedName>
        <fullName evidence="5 11">Ribonuclease H</fullName>
        <shortName evidence="11">RNase H</shortName>
        <ecNumber evidence="5 11">3.1.26.4</ecNumber>
    </recommendedName>
</protein>
<dbReference type="GO" id="GO:0005737">
    <property type="term" value="C:cytoplasm"/>
    <property type="evidence" value="ECO:0007669"/>
    <property type="project" value="UniProtKB-SubCell"/>
</dbReference>
<evidence type="ECO:0000256" key="6">
    <source>
        <dbReference type="ARBA" id="ARBA00022722"/>
    </source>
</evidence>
<dbReference type="CDD" id="cd09278">
    <property type="entry name" value="RNase_HI_prokaryote_like"/>
    <property type="match status" value="1"/>
</dbReference>
<dbReference type="GO" id="GO:0000287">
    <property type="term" value="F:magnesium ion binding"/>
    <property type="evidence" value="ECO:0007669"/>
    <property type="project" value="UniProtKB-UniRule"/>
</dbReference>
<dbReference type="SUPFAM" id="SSF53098">
    <property type="entry name" value="Ribonuclease H-like"/>
    <property type="match status" value="1"/>
</dbReference>
<dbReference type="AlphaFoldDB" id="A0A1I6T107"/>
<dbReference type="FunFam" id="3.30.420.10:FF:000089">
    <property type="entry name" value="Ribonuclease H"/>
    <property type="match status" value="1"/>
</dbReference>
<keyword evidence="8 11" id="KW-0255">Endonuclease</keyword>
<evidence type="ECO:0000256" key="4">
    <source>
        <dbReference type="ARBA" id="ARBA00011245"/>
    </source>
</evidence>
<evidence type="ECO:0000256" key="11">
    <source>
        <dbReference type="HAMAP-Rule" id="MF_00042"/>
    </source>
</evidence>
<feature type="binding site" evidence="11">
    <location>
        <position position="30"/>
    </location>
    <ligand>
        <name>Mg(2+)</name>
        <dbReference type="ChEBI" id="CHEBI:18420"/>
        <label>2</label>
    </ligand>
</feature>
<keyword evidence="10 11" id="KW-0460">Magnesium</keyword>
<comment type="subunit">
    <text evidence="4 11">Monomer.</text>
</comment>
<dbReference type="InterPro" id="IPR050092">
    <property type="entry name" value="RNase_H"/>
</dbReference>
<dbReference type="HAMAP" id="MF_00042">
    <property type="entry name" value="RNase_H"/>
    <property type="match status" value="1"/>
</dbReference>
<organism evidence="13 14">
    <name type="scientific">Marininema halotolerans</name>
    <dbReference type="NCBI Taxonomy" id="1155944"/>
    <lineage>
        <taxon>Bacteria</taxon>
        <taxon>Bacillati</taxon>
        <taxon>Bacillota</taxon>
        <taxon>Bacilli</taxon>
        <taxon>Bacillales</taxon>
        <taxon>Thermoactinomycetaceae</taxon>
        <taxon>Marininema</taxon>
    </lineage>
</organism>
<gene>
    <name evidence="11" type="primary">rnhA</name>
    <name evidence="13" type="ORF">SAMN05444972_108186</name>
</gene>
<comment type="subcellular location">
    <subcellularLocation>
        <location evidence="11">Cytoplasm</location>
    </subcellularLocation>
</comment>
<comment type="cofactor">
    <cofactor evidence="11">
        <name>Mg(2+)</name>
        <dbReference type="ChEBI" id="CHEBI:18420"/>
    </cofactor>
    <text evidence="11">Binds 1 Mg(2+) ion per subunit. May bind a second metal ion at a regulatory site, or after substrate binding.</text>
</comment>
<evidence type="ECO:0000256" key="7">
    <source>
        <dbReference type="ARBA" id="ARBA00022723"/>
    </source>
</evidence>
<feature type="binding site" evidence="11">
    <location>
        <position position="30"/>
    </location>
    <ligand>
        <name>Mg(2+)</name>
        <dbReference type="ChEBI" id="CHEBI:18420"/>
        <label>1</label>
    </ligand>
</feature>
<feature type="binding site" evidence="11">
    <location>
        <position position="155"/>
    </location>
    <ligand>
        <name>Mg(2+)</name>
        <dbReference type="ChEBI" id="CHEBI:18420"/>
        <label>2</label>
    </ligand>
</feature>
<evidence type="ECO:0000256" key="1">
    <source>
        <dbReference type="ARBA" id="ARBA00000077"/>
    </source>
</evidence>
<keyword evidence="14" id="KW-1185">Reference proteome</keyword>
<accession>A0A1I6T107</accession>
<dbReference type="PROSITE" id="PS50879">
    <property type="entry name" value="RNASE_H_1"/>
    <property type="match status" value="1"/>
</dbReference>
<dbReference type="InterPro" id="IPR036397">
    <property type="entry name" value="RNaseH_sf"/>
</dbReference>
<dbReference type="GO" id="GO:0004523">
    <property type="term" value="F:RNA-DNA hybrid ribonuclease activity"/>
    <property type="evidence" value="ECO:0007669"/>
    <property type="project" value="UniProtKB-UniRule"/>
</dbReference>
<dbReference type="GO" id="GO:0043137">
    <property type="term" value="P:DNA replication, removal of RNA primer"/>
    <property type="evidence" value="ECO:0007669"/>
    <property type="project" value="TreeGrafter"/>
</dbReference>